<keyword evidence="8" id="KW-1185">Reference proteome</keyword>
<proteinExistence type="inferred from homology"/>
<dbReference type="Proteomes" id="UP000286268">
    <property type="component" value="Chromosome"/>
</dbReference>
<evidence type="ECO:0000256" key="1">
    <source>
        <dbReference type="ARBA" id="ARBA00005854"/>
    </source>
</evidence>
<dbReference type="GO" id="GO:0051287">
    <property type="term" value="F:NAD binding"/>
    <property type="evidence" value="ECO:0007669"/>
    <property type="project" value="InterPro"/>
</dbReference>
<dbReference type="PROSITE" id="PS00671">
    <property type="entry name" value="D_2_HYDROXYACID_DH_3"/>
    <property type="match status" value="1"/>
</dbReference>
<comment type="similarity">
    <text evidence="1 4">Belongs to the D-isomer specific 2-hydroxyacid dehydrogenase family.</text>
</comment>
<dbReference type="Pfam" id="PF00389">
    <property type="entry name" value="2-Hacid_dh"/>
    <property type="match status" value="1"/>
</dbReference>
<dbReference type="SUPFAM" id="SSF52283">
    <property type="entry name" value="Formate/glycerate dehydrogenase catalytic domain-like"/>
    <property type="match status" value="1"/>
</dbReference>
<dbReference type="GO" id="GO:0016616">
    <property type="term" value="F:oxidoreductase activity, acting on the CH-OH group of donors, NAD or NADP as acceptor"/>
    <property type="evidence" value="ECO:0007669"/>
    <property type="project" value="InterPro"/>
</dbReference>
<dbReference type="PROSITE" id="PS00670">
    <property type="entry name" value="D_2_HYDROXYACID_DH_2"/>
    <property type="match status" value="1"/>
</dbReference>
<dbReference type="SUPFAM" id="SSF51735">
    <property type="entry name" value="NAD(P)-binding Rossmann-fold domains"/>
    <property type="match status" value="1"/>
</dbReference>
<protein>
    <submittedName>
        <fullName evidence="7">Hydroxyacid dehydrogenase</fullName>
    </submittedName>
</protein>
<dbReference type="InterPro" id="IPR036291">
    <property type="entry name" value="NAD(P)-bd_dom_sf"/>
</dbReference>
<evidence type="ECO:0000259" key="5">
    <source>
        <dbReference type="Pfam" id="PF00389"/>
    </source>
</evidence>
<sequence length="317" mass="34368">MKIVLLEPLGISKDTLTKLASDLIDKGHEFIAYDTVEKDTEMLKNRASGADILMIANSPLCGEVIRSVENLKYIAVAFTGVDHVDKAACEERGITVSNAKGYATEAVAELTIGMIISLLRNVKQCDDVARKEGTKLGLVGTELNGKTVGIVGTGDIGIRTAEILKAFNCKLLGYSRTERIEGKDLGINYVSLEDLLKNSDIVSLHVPLTDSTNKLINKDNLHLMKRNAILINMARGPVVDSDALAEALNNGTIAGAGIDVFEVEPPVKACHPLFNSKNTLVTPHIAFATDESMVKRADIVFDNVYSWINGEKKNIVF</sequence>
<dbReference type="InterPro" id="IPR006140">
    <property type="entry name" value="D-isomer_DH_NAD-bd"/>
</dbReference>
<dbReference type="KEGG" id="cmah:C1I91_27825"/>
<feature type="domain" description="D-isomer specific 2-hydroxyacid dehydrogenase catalytic" evidence="5">
    <location>
        <begin position="20"/>
        <end position="313"/>
    </location>
</feature>
<gene>
    <name evidence="7" type="ORF">C1I91_27825</name>
</gene>
<feature type="domain" description="D-isomer specific 2-hydroxyacid dehydrogenase NAD-binding" evidence="6">
    <location>
        <begin position="112"/>
        <end position="286"/>
    </location>
</feature>
<accession>A0A3R5U8Y0</accession>
<evidence type="ECO:0000256" key="2">
    <source>
        <dbReference type="ARBA" id="ARBA00023002"/>
    </source>
</evidence>
<evidence type="ECO:0000313" key="8">
    <source>
        <dbReference type="Proteomes" id="UP000286268"/>
    </source>
</evidence>
<evidence type="ECO:0000256" key="3">
    <source>
        <dbReference type="ARBA" id="ARBA00023027"/>
    </source>
</evidence>
<dbReference type="PANTHER" id="PTHR43761:SF1">
    <property type="entry name" value="D-ISOMER SPECIFIC 2-HYDROXYACID DEHYDROGENASE CATALYTIC DOMAIN-CONTAINING PROTEIN-RELATED"/>
    <property type="match status" value="1"/>
</dbReference>
<dbReference type="PANTHER" id="PTHR43761">
    <property type="entry name" value="D-ISOMER SPECIFIC 2-HYDROXYACID DEHYDROGENASE FAMILY PROTEIN (AFU_ORTHOLOGUE AFUA_1G13630)"/>
    <property type="match status" value="1"/>
</dbReference>
<evidence type="ECO:0000256" key="4">
    <source>
        <dbReference type="RuleBase" id="RU003719"/>
    </source>
</evidence>
<name>A0A3R5U8Y0_9CLOT</name>
<evidence type="ECO:0000313" key="7">
    <source>
        <dbReference type="EMBL" id="QAA35147.1"/>
    </source>
</evidence>
<reference evidence="7 8" key="1">
    <citation type="submission" date="2018-01" db="EMBL/GenBank/DDBJ databases">
        <title>Genome Sequencing and Assembly of Anaerobacter polyendosporus strain CT4.</title>
        <authorList>
            <person name="Tachaapaikoon C."/>
            <person name="Sutheeworapong S."/>
            <person name="Jenjaroenpun P."/>
            <person name="Wongsurawat T."/>
            <person name="Nookeaw I."/>
            <person name="Cheawchanlertfa P."/>
            <person name="Kosugi A."/>
            <person name="Cheevadhanarak S."/>
            <person name="Ratanakhanokchai K."/>
        </authorList>
    </citation>
    <scope>NUCLEOTIDE SEQUENCE [LARGE SCALE GENOMIC DNA]</scope>
    <source>
        <strain evidence="7 8">CT4</strain>
    </source>
</reference>
<dbReference type="OrthoDB" id="9805416at2"/>
<dbReference type="FunFam" id="3.40.50.720:FF:000203">
    <property type="entry name" value="D-3-phosphoglycerate dehydrogenase (SerA)"/>
    <property type="match status" value="1"/>
</dbReference>
<dbReference type="CDD" id="cd12161">
    <property type="entry name" value="GDH_like_1"/>
    <property type="match status" value="1"/>
</dbReference>
<dbReference type="RefSeq" id="WP_128215838.1">
    <property type="nucleotide sequence ID" value="NZ_CP025746.1"/>
</dbReference>
<dbReference type="InterPro" id="IPR006139">
    <property type="entry name" value="D-isomer_2_OHA_DH_cat_dom"/>
</dbReference>
<keyword evidence="2 4" id="KW-0560">Oxidoreductase</keyword>
<organism evidence="7 8">
    <name type="scientific">Clostridium manihotivorum</name>
    <dbReference type="NCBI Taxonomy" id="2320868"/>
    <lineage>
        <taxon>Bacteria</taxon>
        <taxon>Bacillati</taxon>
        <taxon>Bacillota</taxon>
        <taxon>Clostridia</taxon>
        <taxon>Eubacteriales</taxon>
        <taxon>Clostridiaceae</taxon>
        <taxon>Clostridium</taxon>
    </lineage>
</organism>
<dbReference type="InterPro" id="IPR029753">
    <property type="entry name" value="D-isomer_DH_CS"/>
</dbReference>
<dbReference type="AlphaFoldDB" id="A0A3R5U8Y0"/>
<dbReference type="Pfam" id="PF02826">
    <property type="entry name" value="2-Hacid_dh_C"/>
    <property type="match status" value="1"/>
</dbReference>
<dbReference type="EMBL" id="CP025746">
    <property type="protein sequence ID" value="QAA35147.1"/>
    <property type="molecule type" value="Genomic_DNA"/>
</dbReference>
<keyword evidence="3" id="KW-0520">NAD</keyword>
<evidence type="ECO:0000259" key="6">
    <source>
        <dbReference type="Pfam" id="PF02826"/>
    </source>
</evidence>
<dbReference type="Gene3D" id="3.40.50.720">
    <property type="entry name" value="NAD(P)-binding Rossmann-like Domain"/>
    <property type="match status" value="2"/>
</dbReference>
<dbReference type="InterPro" id="IPR050418">
    <property type="entry name" value="D-iso_2-hydroxyacid_DH_PdxB"/>
</dbReference>